<dbReference type="PROSITE" id="PS00028">
    <property type="entry name" value="ZINC_FINGER_C2H2_1"/>
    <property type="match status" value="1"/>
</dbReference>
<feature type="compositionally biased region" description="Polar residues" evidence="2">
    <location>
        <begin position="526"/>
        <end position="547"/>
    </location>
</feature>
<dbReference type="Gene3D" id="3.30.160.60">
    <property type="entry name" value="Classic Zinc Finger"/>
    <property type="match status" value="1"/>
</dbReference>
<keyword evidence="5" id="KW-1185">Reference proteome</keyword>
<proteinExistence type="predicted"/>
<feature type="compositionally biased region" description="Polar residues" evidence="2">
    <location>
        <begin position="431"/>
        <end position="447"/>
    </location>
</feature>
<keyword evidence="1" id="KW-0863">Zinc-finger</keyword>
<dbReference type="Proteomes" id="UP001303473">
    <property type="component" value="Unassembled WGS sequence"/>
</dbReference>
<dbReference type="AlphaFoldDB" id="A0AAN6NLH0"/>
<keyword evidence="1" id="KW-0862">Zinc</keyword>
<sequence length="713" mass="77584">MILTQTRPRTSLQPHLHQQHPSQGLSHHQESAFNASRQATHFYPDNSDFDFDAHYNLPSLSSSPVSTQSVLSQYSGSIQASPLSTFDSVPTISVPRGAQEGSLFGFPQSNETALGDAASSLLAANNNNIDLMLTDSWLPNNGQLTPRSAGRVSHHHRESSLSSLGSAGPASPYSHNTSNPQIAVTDSGTDGFHSMPHNTEDFYQLAKGFPHDTFYANYPHYASADTAAMSAYPQVAAAPKRKMDRGLLPPPEHPIGGSNRSRPVSVASSITSDSPATPSGEPDEDRRRTNGEIADLYDLLFNDENSPLSDDVVVNPVPVPKLDRTMTDVYGDELYNPNFTITSASTGQIPVSPSNEIFTQRLQAANQHLSVAQSPVSATSRDRSPFRTNSPLAPAAMHDFSSKVGSPHQMRFGSAQQLREHNKALQDAHALQQQIARSRDTGTPQTISPKDALLEFHEPENGANLPLFPQQRQNEFDTDAISKAVAENQASFNLDAATIDNYLASQNMVSQLPLQIPQQYPFIAQPQQRQPSNVPSLSNGSLPTSRMGSADVGATDSASNSSSPQRPPATSADGGTYTCTYHGCTLRFETPALLQKHKREGHRQAHSLNGSRRPDAATVGMTSSLINSQAGPHRCDRINPSTGKPCKAVFSRPYDLTRHEDTIHNARKQKVRCDLCTDEKTFSRADALTRHYRVCHPEVEFPGKQRRRGGHSG</sequence>
<feature type="region of interest" description="Disordered" evidence="2">
    <location>
        <begin position="526"/>
        <end position="574"/>
    </location>
</feature>
<evidence type="ECO:0000256" key="2">
    <source>
        <dbReference type="SAM" id="MobiDB-lite"/>
    </source>
</evidence>
<feature type="compositionally biased region" description="Low complexity" evidence="2">
    <location>
        <begin position="11"/>
        <end position="26"/>
    </location>
</feature>
<dbReference type="InterPro" id="IPR051061">
    <property type="entry name" value="Zinc_finger_trans_reg"/>
</dbReference>
<evidence type="ECO:0000259" key="3">
    <source>
        <dbReference type="PROSITE" id="PS50157"/>
    </source>
</evidence>
<organism evidence="4 5">
    <name type="scientific">Diplogelasinospora grovesii</name>
    <dbReference type="NCBI Taxonomy" id="303347"/>
    <lineage>
        <taxon>Eukaryota</taxon>
        <taxon>Fungi</taxon>
        <taxon>Dikarya</taxon>
        <taxon>Ascomycota</taxon>
        <taxon>Pezizomycotina</taxon>
        <taxon>Sordariomycetes</taxon>
        <taxon>Sordariomycetidae</taxon>
        <taxon>Sordariales</taxon>
        <taxon>Diplogelasinosporaceae</taxon>
        <taxon>Diplogelasinospora</taxon>
    </lineage>
</organism>
<accession>A0AAN6NLH0</accession>
<feature type="compositionally biased region" description="Low complexity" evidence="2">
    <location>
        <begin position="160"/>
        <end position="172"/>
    </location>
</feature>
<feature type="compositionally biased region" description="Polar residues" evidence="2">
    <location>
        <begin position="1"/>
        <end position="10"/>
    </location>
</feature>
<feature type="compositionally biased region" description="Polar residues" evidence="2">
    <location>
        <begin position="258"/>
        <end position="277"/>
    </location>
</feature>
<feature type="compositionally biased region" description="Polar residues" evidence="2">
    <location>
        <begin position="173"/>
        <end position="188"/>
    </location>
</feature>
<dbReference type="PANTHER" id="PTHR46179">
    <property type="entry name" value="ZINC FINGER PROTEIN"/>
    <property type="match status" value="1"/>
</dbReference>
<feature type="region of interest" description="Disordered" evidence="2">
    <location>
        <begin position="399"/>
        <end position="447"/>
    </location>
</feature>
<feature type="domain" description="C2H2-type" evidence="3">
    <location>
        <begin position="633"/>
        <end position="669"/>
    </location>
</feature>
<feature type="region of interest" description="Disordered" evidence="2">
    <location>
        <begin position="240"/>
        <end position="289"/>
    </location>
</feature>
<dbReference type="PANTHER" id="PTHR46179:SF19">
    <property type="entry name" value="C2H2 FINGER DOMAIN TRANSCRIPTION FACTOR (EUROFUNG)-RELATED"/>
    <property type="match status" value="1"/>
</dbReference>
<dbReference type="EMBL" id="MU853752">
    <property type="protein sequence ID" value="KAK3946223.1"/>
    <property type="molecule type" value="Genomic_DNA"/>
</dbReference>
<keyword evidence="1" id="KW-0479">Metal-binding</keyword>
<feature type="compositionally biased region" description="Basic residues" evidence="2">
    <location>
        <begin position="596"/>
        <end position="605"/>
    </location>
</feature>
<dbReference type="SMART" id="SM00355">
    <property type="entry name" value="ZnF_C2H2"/>
    <property type="match status" value="3"/>
</dbReference>
<gene>
    <name evidence="4" type="ORF">QBC46DRAFT_444375</name>
</gene>
<dbReference type="GO" id="GO:0005634">
    <property type="term" value="C:nucleus"/>
    <property type="evidence" value="ECO:0007669"/>
    <property type="project" value="TreeGrafter"/>
</dbReference>
<evidence type="ECO:0000313" key="5">
    <source>
        <dbReference type="Proteomes" id="UP001303473"/>
    </source>
</evidence>
<dbReference type="InterPro" id="IPR013087">
    <property type="entry name" value="Znf_C2H2_type"/>
</dbReference>
<feature type="region of interest" description="Disordered" evidence="2">
    <location>
        <begin position="142"/>
        <end position="195"/>
    </location>
</feature>
<protein>
    <submittedName>
        <fullName evidence="4">Transcriptional regulator RPN4</fullName>
    </submittedName>
</protein>
<feature type="region of interest" description="Disordered" evidence="2">
    <location>
        <begin position="596"/>
        <end position="616"/>
    </location>
</feature>
<dbReference type="GO" id="GO:0008270">
    <property type="term" value="F:zinc ion binding"/>
    <property type="evidence" value="ECO:0007669"/>
    <property type="project" value="UniProtKB-KW"/>
</dbReference>
<dbReference type="PROSITE" id="PS50157">
    <property type="entry name" value="ZINC_FINGER_C2H2_2"/>
    <property type="match status" value="2"/>
</dbReference>
<reference evidence="5" key="1">
    <citation type="journal article" date="2023" name="Mol. Phylogenet. Evol.">
        <title>Genome-scale phylogeny and comparative genomics of the fungal order Sordariales.</title>
        <authorList>
            <person name="Hensen N."/>
            <person name="Bonometti L."/>
            <person name="Westerberg I."/>
            <person name="Brannstrom I.O."/>
            <person name="Guillou S."/>
            <person name="Cros-Aarteil S."/>
            <person name="Calhoun S."/>
            <person name="Haridas S."/>
            <person name="Kuo A."/>
            <person name="Mondo S."/>
            <person name="Pangilinan J."/>
            <person name="Riley R."/>
            <person name="LaButti K."/>
            <person name="Andreopoulos B."/>
            <person name="Lipzen A."/>
            <person name="Chen C."/>
            <person name="Yan M."/>
            <person name="Daum C."/>
            <person name="Ng V."/>
            <person name="Clum A."/>
            <person name="Steindorff A."/>
            <person name="Ohm R.A."/>
            <person name="Martin F."/>
            <person name="Silar P."/>
            <person name="Natvig D.O."/>
            <person name="Lalanne C."/>
            <person name="Gautier V."/>
            <person name="Ament-Velasquez S.L."/>
            <person name="Kruys A."/>
            <person name="Hutchinson M.I."/>
            <person name="Powell A.J."/>
            <person name="Barry K."/>
            <person name="Miller A.N."/>
            <person name="Grigoriev I.V."/>
            <person name="Debuchy R."/>
            <person name="Gladieux P."/>
            <person name="Hiltunen Thoren M."/>
            <person name="Johannesson H."/>
        </authorList>
    </citation>
    <scope>NUCLEOTIDE SEQUENCE [LARGE SCALE GENOMIC DNA]</scope>
    <source>
        <strain evidence="5">CBS 340.73</strain>
    </source>
</reference>
<evidence type="ECO:0000256" key="1">
    <source>
        <dbReference type="PROSITE-ProRule" id="PRU00042"/>
    </source>
</evidence>
<evidence type="ECO:0000313" key="4">
    <source>
        <dbReference type="EMBL" id="KAK3946223.1"/>
    </source>
</evidence>
<dbReference type="GO" id="GO:0006357">
    <property type="term" value="P:regulation of transcription by RNA polymerase II"/>
    <property type="evidence" value="ECO:0007669"/>
    <property type="project" value="TreeGrafter"/>
</dbReference>
<comment type="caution">
    <text evidence="4">The sequence shown here is derived from an EMBL/GenBank/DDBJ whole genome shotgun (WGS) entry which is preliminary data.</text>
</comment>
<feature type="domain" description="C2H2-type" evidence="3">
    <location>
        <begin position="577"/>
        <end position="607"/>
    </location>
</feature>
<name>A0AAN6NLH0_9PEZI</name>
<feature type="region of interest" description="Disordered" evidence="2">
    <location>
        <begin position="1"/>
        <end position="31"/>
    </location>
</feature>